<accession>A0A2J7ZGI6</accession>
<dbReference type="OrthoDB" id="434519at2759"/>
<evidence type="ECO:0000313" key="5">
    <source>
        <dbReference type="Proteomes" id="UP000236333"/>
    </source>
</evidence>
<keyword evidence="2" id="KW-0472">Membrane</keyword>
<dbReference type="GO" id="GO:0016567">
    <property type="term" value="P:protein ubiquitination"/>
    <property type="evidence" value="ECO:0007669"/>
    <property type="project" value="TreeGrafter"/>
</dbReference>
<comment type="similarity">
    <text evidence="1">Belongs to the 4-toluene sulfonate uptake permease (TSUP) (TC 2.A.102) family.</text>
</comment>
<sequence length="104" mass="10399">VAAATCGAMVLFSSSTALMQLALMGRLNTHYAAVFGPAAIAASILGQQLVARAVKRSGRPSVVVLALACIMAAGLLSVGVFGVARALADLRAGHVGFTGLCTID</sequence>
<comment type="caution">
    <text evidence="4">The sequence shown here is derived from an EMBL/GenBank/DDBJ whole genome shotgun (WGS) entry which is preliminary data.</text>
</comment>
<gene>
    <name evidence="4" type="ORF">TSOC_014839</name>
</gene>
<dbReference type="Proteomes" id="UP000236333">
    <property type="component" value="Unassembled WGS sequence"/>
</dbReference>
<dbReference type="EMBL" id="PGGS01003046">
    <property type="protein sequence ID" value="PNG99384.1"/>
    <property type="molecule type" value="Genomic_DNA"/>
</dbReference>
<name>A0A2J7ZGI6_9CHLO</name>
<reference evidence="4 5" key="1">
    <citation type="journal article" date="2017" name="Mol. Biol. Evol.">
        <title>The 4-celled Tetrabaena socialis nuclear genome reveals the essential components for genetic control of cell number at the origin of multicellularity in the volvocine lineage.</title>
        <authorList>
            <person name="Featherston J."/>
            <person name="Arakaki Y."/>
            <person name="Hanschen E.R."/>
            <person name="Ferris P.J."/>
            <person name="Michod R.E."/>
            <person name="Olson B.J.S.C."/>
            <person name="Nozaki H."/>
            <person name="Durand P.M."/>
        </authorList>
    </citation>
    <scope>NUCLEOTIDE SEQUENCE [LARGE SCALE GENOMIC DNA]</scope>
    <source>
        <strain evidence="4 5">NIES-571</strain>
    </source>
</reference>
<feature type="transmembrane region" description="Helical" evidence="2">
    <location>
        <begin position="29"/>
        <end position="50"/>
    </location>
</feature>
<feature type="non-terminal residue" evidence="4">
    <location>
        <position position="1"/>
    </location>
</feature>
<dbReference type="GO" id="GO:0031464">
    <property type="term" value="C:Cul4A-RING E3 ubiquitin ligase complex"/>
    <property type="evidence" value="ECO:0007669"/>
    <property type="project" value="TreeGrafter"/>
</dbReference>
<evidence type="ECO:0000256" key="2">
    <source>
        <dbReference type="SAM" id="Phobius"/>
    </source>
</evidence>
<dbReference type="AlphaFoldDB" id="A0A2J7ZGI6"/>
<feature type="chain" id="PRO_5014395378" description="MFS transporter" evidence="3">
    <location>
        <begin position="18"/>
        <end position="104"/>
    </location>
</feature>
<evidence type="ECO:0008006" key="6">
    <source>
        <dbReference type="Google" id="ProtNLM"/>
    </source>
</evidence>
<evidence type="ECO:0000256" key="1">
    <source>
        <dbReference type="ARBA" id="ARBA00009142"/>
    </source>
</evidence>
<keyword evidence="5" id="KW-1185">Reference proteome</keyword>
<keyword evidence="2" id="KW-1133">Transmembrane helix</keyword>
<dbReference type="PANTHER" id="PTHR14255:SF3">
    <property type="entry name" value="SULFITE EXPORTER TAUE_SAFE FAMILY PROTEIN 5-RELATED"/>
    <property type="match status" value="1"/>
</dbReference>
<protein>
    <recommendedName>
        <fullName evidence="6">MFS transporter</fullName>
    </recommendedName>
</protein>
<evidence type="ECO:0000256" key="3">
    <source>
        <dbReference type="SAM" id="SignalP"/>
    </source>
</evidence>
<organism evidence="4 5">
    <name type="scientific">Tetrabaena socialis</name>
    <dbReference type="NCBI Taxonomy" id="47790"/>
    <lineage>
        <taxon>Eukaryota</taxon>
        <taxon>Viridiplantae</taxon>
        <taxon>Chlorophyta</taxon>
        <taxon>core chlorophytes</taxon>
        <taxon>Chlorophyceae</taxon>
        <taxon>CS clade</taxon>
        <taxon>Chlamydomonadales</taxon>
        <taxon>Tetrabaenaceae</taxon>
        <taxon>Tetrabaena</taxon>
    </lineage>
</organism>
<dbReference type="PANTHER" id="PTHR14255">
    <property type="entry name" value="CEREBLON"/>
    <property type="match status" value="1"/>
</dbReference>
<feature type="signal peptide" evidence="3">
    <location>
        <begin position="1"/>
        <end position="17"/>
    </location>
</feature>
<proteinExistence type="inferred from homology"/>
<evidence type="ECO:0000313" key="4">
    <source>
        <dbReference type="EMBL" id="PNG99384.1"/>
    </source>
</evidence>
<keyword evidence="2" id="KW-0812">Transmembrane</keyword>
<feature type="transmembrane region" description="Helical" evidence="2">
    <location>
        <begin position="62"/>
        <end position="84"/>
    </location>
</feature>
<keyword evidence="3" id="KW-0732">Signal</keyword>